<evidence type="ECO:0000259" key="2">
    <source>
        <dbReference type="Pfam" id="PF13581"/>
    </source>
</evidence>
<dbReference type="Proteomes" id="UP000253868">
    <property type="component" value="Chromosome"/>
</dbReference>
<keyword evidence="1" id="KW-0808">Transferase</keyword>
<dbReference type="InterPro" id="IPR036890">
    <property type="entry name" value="HATPase_C_sf"/>
</dbReference>
<dbReference type="KEGG" id="spad:DVK44_07380"/>
<sequence>MNANASEPTATAPVLETGTGTLPAYTETLLRAPESARDARRLIGLALTVWGMDAMRDSAEVVVSELLTNAVLHARRESVRVTVTRLSDERVRVAVVDLSRKHPRHRPADPSEESGRGLEIVNVLSGGRWGVDAMAWGKRVWAELGAPAGESGE</sequence>
<dbReference type="EMBL" id="CP031194">
    <property type="protein sequence ID" value="AXG77549.1"/>
    <property type="molecule type" value="Genomic_DNA"/>
</dbReference>
<evidence type="ECO:0000313" key="3">
    <source>
        <dbReference type="EMBL" id="AXG77549.1"/>
    </source>
</evidence>
<keyword evidence="3" id="KW-0067">ATP-binding</keyword>
<keyword evidence="1" id="KW-0418">Kinase</keyword>
<organism evidence="3 4">
    <name type="scientific">Streptomyces paludis</name>
    <dbReference type="NCBI Taxonomy" id="2282738"/>
    <lineage>
        <taxon>Bacteria</taxon>
        <taxon>Bacillati</taxon>
        <taxon>Actinomycetota</taxon>
        <taxon>Actinomycetes</taxon>
        <taxon>Kitasatosporales</taxon>
        <taxon>Streptomycetaceae</taxon>
        <taxon>Streptomyces</taxon>
    </lineage>
</organism>
<dbReference type="Gene3D" id="3.30.565.10">
    <property type="entry name" value="Histidine kinase-like ATPase, C-terminal domain"/>
    <property type="match status" value="1"/>
</dbReference>
<proteinExistence type="predicted"/>
<dbReference type="RefSeq" id="WP_114658916.1">
    <property type="nucleotide sequence ID" value="NZ_CP031194.1"/>
</dbReference>
<dbReference type="PANTHER" id="PTHR35526">
    <property type="entry name" value="ANTI-SIGMA-F FACTOR RSBW-RELATED"/>
    <property type="match status" value="1"/>
</dbReference>
<dbReference type="PANTHER" id="PTHR35526:SF3">
    <property type="entry name" value="ANTI-SIGMA-F FACTOR RSBW"/>
    <property type="match status" value="1"/>
</dbReference>
<dbReference type="Pfam" id="PF13581">
    <property type="entry name" value="HATPase_c_2"/>
    <property type="match status" value="1"/>
</dbReference>
<keyword evidence="1" id="KW-0723">Serine/threonine-protein kinase</keyword>
<protein>
    <submittedName>
        <fullName evidence="3">ATP-binding protein</fullName>
    </submittedName>
</protein>
<name>A0A345HLH5_9ACTN</name>
<accession>A0A345HLH5</accession>
<dbReference type="GO" id="GO:0005524">
    <property type="term" value="F:ATP binding"/>
    <property type="evidence" value="ECO:0007669"/>
    <property type="project" value="UniProtKB-KW"/>
</dbReference>
<feature type="domain" description="Histidine kinase/HSP90-like ATPase" evidence="2">
    <location>
        <begin position="33"/>
        <end position="124"/>
    </location>
</feature>
<dbReference type="CDD" id="cd16936">
    <property type="entry name" value="HATPase_RsbW-like"/>
    <property type="match status" value="1"/>
</dbReference>
<keyword evidence="3" id="KW-0547">Nucleotide-binding</keyword>
<gene>
    <name evidence="3" type="ORF">DVK44_07380</name>
</gene>
<dbReference type="OrthoDB" id="3476350at2"/>
<keyword evidence="4" id="KW-1185">Reference proteome</keyword>
<dbReference type="InterPro" id="IPR050267">
    <property type="entry name" value="Anti-sigma-factor_SerPK"/>
</dbReference>
<dbReference type="InterPro" id="IPR003594">
    <property type="entry name" value="HATPase_dom"/>
</dbReference>
<dbReference type="AlphaFoldDB" id="A0A345HLH5"/>
<evidence type="ECO:0000256" key="1">
    <source>
        <dbReference type="ARBA" id="ARBA00022527"/>
    </source>
</evidence>
<dbReference type="GO" id="GO:0004674">
    <property type="term" value="F:protein serine/threonine kinase activity"/>
    <property type="evidence" value="ECO:0007669"/>
    <property type="project" value="UniProtKB-KW"/>
</dbReference>
<dbReference type="SUPFAM" id="SSF55874">
    <property type="entry name" value="ATPase domain of HSP90 chaperone/DNA topoisomerase II/histidine kinase"/>
    <property type="match status" value="1"/>
</dbReference>
<reference evidence="4" key="1">
    <citation type="submission" date="2018-07" db="EMBL/GenBank/DDBJ databases">
        <authorList>
            <person name="Zhao J."/>
        </authorList>
    </citation>
    <scope>NUCLEOTIDE SEQUENCE [LARGE SCALE GENOMIC DNA]</scope>
    <source>
        <strain evidence="4">GSSD-12</strain>
    </source>
</reference>
<evidence type="ECO:0000313" key="4">
    <source>
        <dbReference type="Proteomes" id="UP000253868"/>
    </source>
</evidence>